<comment type="caution">
    <text evidence="1">The sequence shown here is derived from an EMBL/GenBank/DDBJ whole genome shotgun (WGS) entry which is preliminary data.</text>
</comment>
<evidence type="ECO:0000313" key="1">
    <source>
        <dbReference type="EMBL" id="MPM96379.1"/>
    </source>
</evidence>
<accession>A0A645E4B3</accession>
<sequence length="110" mass="12480">MNTDLAGSALQVLSAASYGKLSDVFMKICMNYYLPDNDSALIMKQIISNAYYDAGYMLGGKALKEFGDASFEMIRSKVLFNLDFNELYKANITAFNERYSVRNLFVIKRQ</sequence>
<organism evidence="1">
    <name type="scientific">bioreactor metagenome</name>
    <dbReference type="NCBI Taxonomy" id="1076179"/>
    <lineage>
        <taxon>unclassified sequences</taxon>
        <taxon>metagenomes</taxon>
        <taxon>ecological metagenomes</taxon>
    </lineage>
</organism>
<proteinExistence type="predicted"/>
<dbReference type="AlphaFoldDB" id="A0A645E4B3"/>
<dbReference type="EMBL" id="VSSQ01042764">
    <property type="protein sequence ID" value="MPM96379.1"/>
    <property type="molecule type" value="Genomic_DNA"/>
</dbReference>
<protein>
    <submittedName>
        <fullName evidence="1">Uncharacterized protein</fullName>
    </submittedName>
</protein>
<gene>
    <name evidence="1" type="ORF">SDC9_143542</name>
</gene>
<reference evidence="1" key="1">
    <citation type="submission" date="2019-08" db="EMBL/GenBank/DDBJ databases">
        <authorList>
            <person name="Kucharzyk K."/>
            <person name="Murdoch R.W."/>
            <person name="Higgins S."/>
            <person name="Loffler F."/>
        </authorList>
    </citation>
    <scope>NUCLEOTIDE SEQUENCE</scope>
</reference>
<name>A0A645E4B3_9ZZZZ</name>